<evidence type="ECO:0000259" key="6">
    <source>
        <dbReference type="Pfam" id="PF01918"/>
    </source>
</evidence>
<feature type="region of interest" description="Disordered" evidence="5">
    <location>
        <begin position="135"/>
        <end position="158"/>
    </location>
</feature>
<keyword evidence="8" id="KW-1185">Reference proteome</keyword>
<evidence type="ECO:0000256" key="5">
    <source>
        <dbReference type="SAM" id="MobiDB-lite"/>
    </source>
</evidence>
<dbReference type="Pfam" id="PF01918">
    <property type="entry name" value="Alba"/>
    <property type="match status" value="1"/>
</dbReference>
<evidence type="ECO:0000256" key="2">
    <source>
        <dbReference type="ARBA" id="ARBA00008018"/>
    </source>
</evidence>
<name>A0ABN9QXB9_9DINO</name>
<comment type="similarity">
    <text evidence="2">Belongs to the histone-like Alba family.</text>
</comment>
<dbReference type="InterPro" id="IPR002775">
    <property type="entry name" value="DNA/RNA-bd_Alba-like"/>
</dbReference>
<evidence type="ECO:0000313" key="8">
    <source>
        <dbReference type="Proteomes" id="UP001189429"/>
    </source>
</evidence>
<keyword evidence="3" id="KW-0694">RNA-binding</keyword>
<protein>
    <recommendedName>
        <fullName evidence="6">DNA/RNA-binding protein Alba-like domain-containing protein</fullName>
    </recommendedName>
</protein>
<reference evidence="7" key="1">
    <citation type="submission" date="2023-10" db="EMBL/GenBank/DDBJ databases">
        <authorList>
            <person name="Chen Y."/>
            <person name="Shah S."/>
            <person name="Dougan E. K."/>
            <person name="Thang M."/>
            <person name="Chan C."/>
        </authorList>
    </citation>
    <scope>NUCLEOTIDE SEQUENCE [LARGE SCALE GENOMIC DNA]</scope>
</reference>
<evidence type="ECO:0000313" key="7">
    <source>
        <dbReference type="EMBL" id="CAK0809798.1"/>
    </source>
</evidence>
<feature type="domain" description="DNA/RNA-binding protein Alba-like" evidence="6">
    <location>
        <begin position="20"/>
        <end position="82"/>
    </location>
</feature>
<keyword evidence="4" id="KW-0539">Nucleus</keyword>
<dbReference type="Proteomes" id="UP001189429">
    <property type="component" value="Unassembled WGS sequence"/>
</dbReference>
<dbReference type="InterPro" id="IPR036882">
    <property type="entry name" value="Alba-like_dom_sf"/>
</dbReference>
<evidence type="ECO:0000256" key="1">
    <source>
        <dbReference type="ARBA" id="ARBA00004123"/>
    </source>
</evidence>
<gene>
    <name evidence="7" type="ORF">PCOR1329_LOCUS14942</name>
</gene>
<organism evidence="7 8">
    <name type="scientific">Prorocentrum cordatum</name>
    <dbReference type="NCBI Taxonomy" id="2364126"/>
    <lineage>
        <taxon>Eukaryota</taxon>
        <taxon>Sar</taxon>
        <taxon>Alveolata</taxon>
        <taxon>Dinophyceae</taxon>
        <taxon>Prorocentrales</taxon>
        <taxon>Prorocentraceae</taxon>
        <taxon>Prorocentrum</taxon>
    </lineage>
</organism>
<dbReference type="Gene3D" id="3.30.110.20">
    <property type="entry name" value="Alba-like domain"/>
    <property type="match status" value="1"/>
</dbReference>
<dbReference type="PANTHER" id="PTHR13516">
    <property type="entry name" value="RIBONUCLEASE P SUBUNIT P25"/>
    <property type="match status" value="1"/>
</dbReference>
<evidence type="ECO:0000256" key="4">
    <source>
        <dbReference type="ARBA" id="ARBA00023242"/>
    </source>
</evidence>
<dbReference type="PANTHER" id="PTHR13516:SF4">
    <property type="entry name" value="FI09323P"/>
    <property type="match status" value="1"/>
</dbReference>
<sequence>MEKYRKVVKPKSTEEIAEDEIRVTAAGSVSAYVSRVAKVFTELEKPSVTIKATGGALTKAVTLAEVVKRRFKGLHQITSVGSLEVVDEYEPIEEGLDPVTDTRTLTVIEIKISKEPLDTSDKGYQAPIDEALVTDYDPDKVSKSRGRGKGKGKSKGKGKVLMQVAHVLKLELCQGGSRVNA</sequence>
<dbReference type="EMBL" id="CAUYUJ010004483">
    <property type="protein sequence ID" value="CAK0809798.1"/>
    <property type="molecule type" value="Genomic_DNA"/>
</dbReference>
<feature type="compositionally biased region" description="Basic residues" evidence="5">
    <location>
        <begin position="143"/>
        <end position="158"/>
    </location>
</feature>
<accession>A0ABN9QXB9</accession>
<proteinExistence type="inferred from homology"/>
<comment type="caution">
    <text evidence="7">The sequence shown here is derived from an EMBL/GenBank/DDBJ whole genome shotgun (WGS) entry which is preliminary data.</text>
</comment>
<dbReference type="InterPro" id="IPR051958">
    <property type="entry name" value="Alba-like_NAB"/>
</dbReference>
<comment type="subcellular location">
    <subcellularLocation>
        <location evidence="1">Nucleus</location>
    </subcellularLocation>
</comment>
<evidence type="ECO:0000256" key="3">
    <source>
        <dbReference type="ARBA" id="ARBA00022884"/>
    </source>
</evidence>
<dbReference type="SUPFAM" id="SSF82704">
    <property type="entry name" value="AlbA-like"/>
    <property type="match status" value="1"/>
</dbReference>